<reference evidence="6" key="2">
    <citation type="submission" date="2014-07" db="EMBL/GenBank/DDBJ databases">
        <title>Genetics and epidemiology of antimicrobial resistance in B. fragilis group.</title>
        <authorList>
            <person name="Sydenham T.V."/>
            <person name="Hasman H."/>
            <person name="Kemp M."/>
            <person name="Justesen U.S."/>
        </authorList>
    </citation>
    <scope>NUCLEOTIDE SEQUENCE [LARGE SCALE GENOMIC DNA]</scope>
    <source>
        <strain evidence="6">DCMOUH0018B</strain>
    </source>
</reference>
<gene>
    <name evidence="8" type="ORF">EC80_008860</name>
    <name evidence="6" type="ORF">EE52_0206160</name>
    <name evidence="7" type="ORF">O1433_03845</name>
</gene>
<dbReference type="EMBL" id="CP036546">
    <property type="protein sequence ID" value="QCQ44952.1"/>
    <property type="molecule type" value="Genomic_DNA"/>
</dbReference>
<dbReference type="InterPro" id="IPR002698">
    <property type="entry name" value="FTHF_cligase"/>
</dbReference>
<evidence type="ECO:0000256" key="1">
    <source>
        <dbReference type="ARBA" id="ARBA00010638"/>
    </source>
</evidence>
<dbReference type="InterPro" id="IPR024185">
    <property type="entry name" value="FTHF_cligase-like_sf"/>
</dbReference>
<dbReference type="GeneID" id="99670503"/>
<dbReference type="NCBIfam" id="TIGR02727">
    <property type="entry name" value="MTHFS_bact"/>
    <property type="match status" value="1"/>
</dbReference>
<accession>A0A0I9S070</accession>
<name>A0A0I9S070_BACFG</name>
<dbReference type="Proteomes" id="UP000036847">
    <property type="component" value="Chromosome"/>
</dbReference>
<reference evidence="7" key="4">
    <citation type="submission" date="2022-12" db="EMBL/GenBank/DDBJ databases">
        <title>Development of a Multilocus Sequence Typing Scheme for Bacteroides fragilis Based on Whole Genome Sequencing Data and Clinical Application.</title>
        <authorList>
            <person name="Nielsen F.D."/>
            <person name="Justesen U.S."/>
        </authorList>
    </citation>
    <scope>NUCLEOTIDE SEQUENCE</scope>
    <source>
        <strain evidence="7">BF_AM_ODE_DK_2015_4</strain>
    </source>
</reference>
<dbReference type="EMBL" id="JMZZ02000098">
    <property type="protein sequence ID" value="KFX75555.1"/>
    <property type="molecule type" value="Genomic_DNA"/>
</dbReference>
<keyword evidence="5" id="KW-0479">Metal-binding</keyword>
<comment type="catalytic activity">
    <reaction evidence="5">
        <text>(6S)-5-formyl-5,6,7,8-tetrahydrofolate + ATP = (6R)-5,10-methenyltetrahydrofolate + ADP + phosphate</text>
        <dbReference type="Rhea" id="RHEA:10488"/>
        <dbReference type="ChEBI" id="CHEBI:30616"/>
        <dbReference type="ChEBI" id="CHEBI:43474"/>
        <dbReference type="ChEBI" id="CHEBI:57455"/>
        <dbReference type="ChEBI" id="CHEBI:57457"/>
        <dbReference type="ChEBI" id="CHEBI:456216"/>
        <dbReference type="EC" id="6.3.3.2"/>
    </reaction>
</comment>
<evidence type="ECO:0000313" key="7">
    <source>
        <dbReference type="EMBL" id="MCZ2686629.1"/>
    </source>
</evidence>
<dbReference type="GO" id="GO:0046872">
    <property type="term" value="F:metal ion binding"/>
    <property type="evidence" value="ECO:0007669"/>
    <property type="project" value="UniProtKB-KW"/>
</dbReference>
<evidence type="ECO:0000256" key="5">
    <source>
        <dbReference type="RuleBase" id="RU361279"/>
    </source>
</evidence>
<comment type="cofactor">
    <cofactor evidence="5">
        <name>Mg(2+)</name>
        <dbReference type="ChEBI" id="CHEBI:18420"/>
    </cofactor>
</comment>
<dbReference type="EC" id="6.3.3.2" evidence="5"/>
<dbReference type="PATRIC" id="fig|817.51.peg.861"/>
<keyword evidence="6" id="KW-0436">Ligase</keyword>
<evidence type="ECO:0000256" key="3">
    <source>
        <dbReference type="ARBA" id="ARBA00022840"/>
    </source>
</evidence>
<dbReference type="GO" id="GO:0005524">
    <property type="term" value="F:ATP binding"/>
    <property type="evidence" value="ECO:0007669"/>
    <property type="project" value="UniProtKB-KW"/>
</dbReference>
<dbReference type="SUPFAM" id="SSF100950">
    <property type="entry name" value="NagB/RpiA/CoA transferase-like"/>
    <property type="match status" value="1"/>
</dbReference>
<dbReference type="GO" id="GO:0009396">
    <property type="term" value="P:folic acid-containing compound biosynthetic process"/>
    <property type="evidence" value="ECO:0007669"/>
    <property type="project" value="TreeGrafter"/>
</dbReference>
<reference evidence="6" key="1">
    <citation type="book" date="2014" name="THE 24TH EUROPEAN CONGRESS OF CLINICAL MICROBIOLOGY AND INFECTIOUS DISEASES" publisher="ECCMID 2014" city="Barcelona, Spain">
        <title>Identification of resistance genes in three multidrug-resistant Bacteroides fragilis isolates by whole genome sequencing.</title>
        <editorList>
            <person name="Unknown"/>
            <person name="A."/>
        </editorList>
        <authorList>
            <person name="Sydenham T.V."/>
            <person name="Hasman H."/>
            <person name="Wang M."/>
            <person name="Soki J."/>
            <person name="Nagy E."/>
            <person name="Justesen U.S."/>
        </authorList>
    </citation>
    <scope>NUCLEOTIDE SEQUENCE</scope>
    <source>
        <strain evidence="6">DCMOUH0018B</strain>
        <strain evidence="8">DCMSKEJBY0001B</strain>
    </source>
</reference>
<dbReference type="OrthoDB" id="9801938at2"/>
<dbReference type="AlphaFoldDB" id="A0A0I9S070"/>
<dbReference type="InterPro" id="IPR037171">
    <property type="entry name" value="NagB/RpiA_transferase-like"/>
</dbReference>
<keyword evidence="2 4" id="KW-0547">Nucleotide-binding</keyword>
<proteinExistence type="inferred from homology"/>
<comment type="similarity">
    <text evidence="1 5">Belongs to the 5-formyltetrahydrofolate cyclo-ligase family.</text>
</comment>
<dbReference type="Pfam" id="PF01812">
    <property type="entry name" value="5-FTHF_cyc-lig"/>
    <property type="match status" value="1"/>
</dbReference>
<dbReference type="RefSeq" id="WP_032535650.1">
    <property type="nucleotide sequence ID" value="NZ_CABJEQ010000012.1"/>
</dbReference>
<keyword evidence="3 4" id="KW-0067">ATP-binding</keyword>
<protein>
    <recommendedName>
        <fullName evidence="5">5-formyltetrahydrofolate cyclo-ligase</fullName>
        <ecNumber evidence="5">6.3.3.2</ecNumber>
    </recommendedName>
</protein>
<keyword evidence="5" id="KW-0460">Magnesium</keyword>
<dbReference type="Gene3D" id="3.40.50.10420">
    <property type="entry name" value="NagB/RpiA/CoA transferase-like"/>
    <property type="match status" value="1"/>
</dbReference>
<evidence type="ECO:0000313" key="8">
    <source>
        <dbReference type="EMBL" id="QCQ44952.1"/>
    </source>
</evidence>
<evidence type="ECO:0000313" key="9">
    <source>
        <dbReference type="Proteomes" id="UP000036847"/>
    </source>
</evidence>
<dbReference type="GO" id="GO:0035999">
    <property type="term" value="P:tetrahydrofolate interconversion"/>
    <property type="evidence" value="ECO:0007669"/>
    <property type="project" value="TreeGrafter"/>
</dbReference>
<dbReference type="PANTHER" id="PTHR23407">
    <property type="entry name" value="ATPASE INHIBITOR/5-FORMYLTETRAHYDROFOLATE CYCLO-LIGASE"/>
    <property type="match status" value="1"/>
</dbReference>
<reference evidence="8 9" key="3">
    <citation type="submission" date="2019-03" db="EMBL/GenBank/DDBJ databases">
        <title>Complete genome assembly of MDR B. fragilis.</title>
        <authorList>
            <person name="Sydenham T.V."/>
            <person name="Hasman H."/>
            <person name="Justesen U.S."/>
        </authorList>
    </citation>
    <scope>NUCLEOTIDE SEQUENCE [LARGE SCALE GENOMIC DNA]</scope>
    <source>
        <strain evidence="8 9">DCMSKEJBY0001B</strain>
    </source>
</reference>
<dbReference type="PIRSF" id="PIRSF006806">
    <property type="entry name" value="FTHF_cligase"/>
    <property type="match status" value="1"/>
</dbReference>
<feature type="binding site" evidence="4">
    <location>
        <begin position="4"/>
        <end position="8"/>
    </location>
    <ligand>
        <name>ATP</name>
        <dbReference type="ChEBI" id="CHEBI:30616"/>
    </ligand>
</feature>
<feature type="binding site" evidence="4">
    <location>
        <begin position="129"/>
        <end position="137"/>
    </location>
    <ligand>
        <name>ATP</name>
        <dbReference type="ChEBI" id="CHEBI:30616"/>
    </ligand>
</feature>
<dbReference type="EMBL" id="JAPTZU010000002">
    <property type="protein sequence ID" value="MCZ2686629.1"/>
    <property type="molecule type" value="Genomic_DNA"/>
</dbReference>
<dbReference type="GO" id="GO:0030272">
    <property type="term" value="F:5-formyltetrahydrofolate cyclo-ligase activity"/>
    <property type="evidence" value="ECO:0007669"/>
    <property type="project" value="UniProtKB-EC"/>
</dbReference>
<evidence type="ECO:0000313" key="6">
    <source>
        <dbReference type="EMBL" id="KFX75555.1"/>
    </source>
</evidence>
<sequence length="176" mass="20171">MERKKQLRKWIAQEKKKYSDSTLKALSEKVLTTLEAYPEFQKGHTILLYHSMKDEVQTHAFIEKWSRSKKIILPVVIGDELELRVYTGPQDLAISSYGIAEPTGTRFTDYRAIDLAVIPGVAFDRHGHRLGRGKGYYDRLLPQIAAPKAGICFPFQLIEEVPAEEFDFRMDTVIAQ</sequence>
<evidence type="ECO:0000256" key="2">
    <source>
        <dbReference type="ARBA" id="ARBA00022741"/>
    </source>
</evidence>
<feature type="binding site" evidence="4">
    <location>
        <position position="55"/>
    </location>
    <ligand>
        <name>substrate</name>
    </ligand>
</feature>
<organism evidence="6">
    <name type="scientific">Bacteroides fragilis</name>
    <dbReference type="NCBI Taxonomy" id="817"/>
    <lineage>
        <taxon>Bacteria</taxon>
        <taxon>Pseudomonadati</taxon>
        <taxon>Bacteroidota</taxon>
        <taxon>Bacteroidia</taxon>
        <taxon>Bacteroidales</taxon>
        <taxon>Bacteroidaceae</taxon>
        <taxon>Bacteroides</taxon>
    </lineage>
</organism>
<evidence type="ECO:0000256" key="4">
    <source>
        <dbReference type="PIRSR" id="PIRSR006806-1"/>
    </source>
</evidence>
<dbReference type="Proteomes" id="UP001079672">
    <property type="component" value="Unassembled WGS sequence"/>
</dbReference>
<dbReference type="PANTHER" id="PTHR23407:SF1">
    <property type="entry name" value="5-FORMYLTETRAHYDROFOLATE CYCLO-LIGASE"/>
    <property type="match status" value="1"/>
</dbReference>